<dbReference type="InterPro" id="IPR029063">
    <property type="entry name" value="SAM-dependent_MTases_sf"/>
</dbReference>
<name>A0A3D8INK0_9HELI</name>
<dbReference type="AlphaFoldDB" id="A0A3D8INK0"/>
<dbReference type="OrthoDB" id="9789575at2"/>
<dbReference type="EMBL" id="NXLT01000005">
    <property type="protein sequence ID" value="RDU66580.1"/>
    <property type="molecule type" value="Genomic_DNA"/>
</dbReference>
<dbReference type="Proteomes" id="UP000256514">
    <property type="component" value="Unassembled WGS sequence"/>
</dbReference>
<dbReference type="GO" id="GO:0032259">
    <property type="term" value="P:methylation"/>
    <property type="evidence" value="ECO:0007669"/>
    <property type="project" value="UniProtKB-KW"/>
</dbReference>
<dbReference type="GO" id="GO:0008168">
    <property type="term" value="F:methyltransferase activity"/>
    <property type="evidence" value="ECO:0007669"/>
    <property type="project" value="UniProtKB-KW"/>
</dbReference>
<evidence type="ECO:0000313" key="2">
    <source>
        <dbReference type="Proteomes" id="UP000256514"/>
    </source>
</evidence>
<keyword evidence="2" id="KW-1185">Reference proteome</keyword>
<accession>A0A3D8INK0</accession>
<keyword evidence="1" id="KW-0808">Transferase</keyword>
<dbReference type="SUPFAM" id="SSF53335">
    <property type="entry name" value="S-adenosyl-L-methionine-dependent methyltransferases"/>
    <property type="match status" value="1"/>
</dbReference>
<dbReference type="Pfam" id="PF13489">
    <property type="entry name" value="Methyltransf_23"/>
    <property type="match status" value="1"/>
</dbReference>
<protein>
    <submittedName>
        <fullName evidence="1">Methyltransferase</fullName>
    </submittedName>
</protein>
<gene>
    <name evidence="1" type="ORF">CQA54_06350</name>
</gene>
<keyword evidence="1" id="KW-0489">Methyltransferase</keyword>
<evidence type="ECO:0000313" key="1">
    <source>
        <dbReference type="EMBL" id="RDU66580.1"/>
    </source>
</evidence>
<comment type="caution">
    <text evidence="1">The sequence shown here is derived from an EMBL/GenBank/DDBJ whole genome shotgun (WGS) entry which is preliminary data.</text>
</comment>
<sequence length="210" mass="24181">MNFKELAMQCILCHHNTTIIEDRVRRDDLVALYHKNFGIDISNIVSSDLLYMHCQECDLRFFVCENGIIPTGNDAFYNALNLLPWYYFDEKHEYHYAKDFIAPDSKVLEVGCGKAAFAEFLPRKENYIGLEFSTQAKEMAARRGITIQNTPIEEYCKEHCGEFDVSCSFQVLEHVSNPYTFLQSQITCLQSIRGGGGNIKQYSKAHYRCA</sequence>
<organism evidence="1 2">
    <name type="scientific">Helicobacter equorum</name>
    <dbReference type="NCBI Taxonomy" id="361872"/>
    <lineage>
        <taxon>Bacteria</taxon>
        <taxon>Pseudomonadati</taxon>
        <taxon>Campylobacterota</taxon>
        <taxon>Epsilonproteobacteria</taxon>
        <taxon>Campylobacterales</taxon>
        <taxon>Helicobacteraceae</taxon>
        <taxon>Helicobacter</taxon>
    </lineage>
</organism>
<reference evidence="1 2" key="1">
    <citation type="submission" date="2018-04" db="EMBL/GenBank/DDBJ databases">
        <title>Novel Campyloabacter and Helicobacter Species and Strains.</title>
        <authorList>
            <person name="Mannion A.J."/>
            <person name="Shen Z."/>
            <person name="Fox J.G."/>
        </authorList>
    </citation>
    <scope>NUCLEOTIDE SEQUENCE [LARGE SCALE GENOMIC DNA]</scope>
    <source>
        <strain evidence="1 2">MIT 12-6600</strain>
    </source>
</reference>
<proteinExistence type="predicted"/>
<dbReference type="Gene3D" id="3.40.50.150">
    <property type="entry name" value="Vaccinia Virus protein VP39"/>
    <property type="match status" value="1"/>
</dbReference>